<reference evidence="3" key="1">
    <citation type="submission" date="2017-09" db="EMBL/GenBank/DDBJ databases">
        <title>Depth-based differentiation of microbial function through sediment-hosted aquifers and enrichment of novel symbionts in the deep terrestrial subsurface.</title>
        <authorList>
            <person name="Probst A.J."/>
            <person name="Ladd B."/>
            <person name="Jarett J.K."/>
            <person name="Geller-Mcgrath D.E."/>
            <person name="Sieber C.M.K."/>
            <person name="Emerson J.B."/>
            <person name="Anantharaman K."/>
            <person name="Thomas B.C."/>
            <person name="Malmstrom R."/>
            <person name="Stieglmeier M."/>
            <person name="Klingl A."/>
            <person name="Woyke T."/>
            <person name="Ryan C.M."/>
            <person name="Banfield J.F."/>
        </authorList>
    </citation>
    <scope>NUCLEOTIDE SEQUENCE [LARGE SCALE GENOMIC DNA]</scope>
</reference>
<proteinExistence type="predicted"/>
<feature type="domain" description="DUF5678" evidence="1">
    <location>
        <begin position="11"/>
        <end position="55"/>
    </location>
</feature>
<dbReference type="InterPro" id="IPR043734">
    <property type="entry name" value="DUF5678"/>
</dbReference>
<name>A0A2H0WSQ5_9BACT</name>
<evidence type="ECO:0000313" key="2">
    <source>
        <dbReference type="EMBL" id="PIS15673.1"/>
    </source>
</evidence>
<accession>A0A2H0WSQ5</accession>
<evidence type="ECO:0000259" key="1">
    <source>
        <dbReference type="Pfam" id="PF18929"/>
    </source>
</evidence>
<evidence type="ECO:0000313" key="3">
    <source>
        <dbReference type="Proteomes" id="UP000231198"/>
    </source>
</evidence>
<dbReference type="EMBL" id="PEZG01000056">
    <property type="protein sequence ID" value="PIS15673.1"/>
    <property type="molecule type" value="Genomic_DNA"/>
</dbReference>
<comment type="caution">
    <text evidence="2">The sequence shown here is derived from an EMBL/GenBank/DDBJ whole genome shotgun (WGS) entry which is preliminary data.</text>
</comment>
<sequence length="62" mass="6983">MDVDLSSIYIKYKGLWVALDNNLKQVLASSKNAKDAYDKALRKKKGIPTLFKVPKNNLPYVG</sequence>
<dbReference type="AlphaFoldDB" id="A0A2H0WSQ5"/>
<protein>
    <recommendedName>
        <fullName evidence="1">DUF5678 domain-containing protein</fullName>
    </recommendedName>
</protein>
<gene>
    <name evidence="2" type="ORF">COT62_02480</name>
</gene>
<dbReference type="Proteomes" id="UP000231198">
    <property type="component" value="Unassembled WGS sequence"/>
</dbReference>
<dbReference type="Pfam" id="PF18929">
    <property type="entry name" value="DUF5678"/>
    <property type="match status" value="1"/>
</dbReference>
<organism evidence="2 3">
    <name type="scientific">Candidatus Roizmanbacteria bacterium CG09_land_8_20_14_0_10_41_9</name>
    <dbReference type="NCBI Taxonomy" id="1974850"/>
    <lineage>
        <taxon>Bacteria</taxon>
        <taxon>Candidatus Roizmaniibacteriota</taxon>
    </lineage>
</organism>